<protein>
    <submittedName>
        <fullName evidence="2">Uncharacterized protein</fullName>
    </submittedName>
</protein>
<feature type="region of interest" description="Disordered" evidence="1">
    <location>
        <begin position="24"/>
        <end position="136"/>
    </location>
</feature>
<feature type="compositionally biased region" description="Basic and acidic residues" evidence="1">
    <location>
        <begin position="105"/>
        <end position="123"/>
    </location>
</feature>
<accession>A0AAV7L0M7</accession>
<dbReference type="AlphaFoldDB" id="A0AAV7L0M7"/>
<comment type="caution">
    <text evidence="2">The sequence shown here is derived from an EMBL/GenBank/DDBJ whole genome shotgun (WGS) entry which is preliminary data.</text>
</comment>
<name>A0AAV7L0M7_PLEWA</name>
<evidence type="ECO:0000313" key="2">
    <source>
        <dbReference type="EMBL" id="KAJ1081215.1"/>
    </source>
</evidence>
<proteinExistence type="predicted"/>
<reference evidence="2" key="1">
    <citation type="journal article" date="2022" name="bioRxiv">
        <title>Sequencing and chromosome-scale assembly of the giantPleurodeles waltlgenome.</title>
        <authorList>
            <person name="Brown T."/>
            <person name="Elewa A."/>
            <person name="Iarovenko S."/>
            <person name="Subramanian E."/>
            <person name="Araus A.J."/>
            <person name="Petzold A."/>
            <person name="Susuki M."/>
            <person name="Suzuki K.-i.T."/>
            <person name="Hayashi T."/>
            <person name="Toyoda A."/>
            <person name="Oliveira C."/>
            <person name="Osipova E."/>
            <person name="Leigh N.D."/>
            <person name="Simon A."/>
            <person name="Yun M.H."/>
        </authorList>
    </citation>
    <scope>NUCLEOTIDE SEQUENCE</scope>
    <source>
        <strain evidence="2">20211129_DDA</strain>
        <tissue evidence="2">Liver</tissue>
    </source>
</reference>
<dbReference type="Proteomes" id="UP001066276">
    <property type="component" value="Chromosome 12"/>
</dbReference>
<dbReference type="EMBL" id="JANPWB010000016">
    <property type="protein sequence ID" value="KAJ1081215.1"/>
    <property type="molecule type" value="Genomic_DNA"/>
</dbReference>
<keyword evidence="3" id="KW-1185">Reference proteome</keyword>
<evidence type="ECO:0000313" key="3">
    <source>
        <dbReference type="Proteomes" id="UP001066276"/>
    </source>
</evidence>
<feature type="region of interest" description="Disordered" evidence="1">
    <location>
        <begin position="199"/>
        <end position="221"/>
    </location>
</feature>
<organism evidence="2 3">
    <name type="scientific">Pleurodeles waltl</name>
    <name type="common">Iberian ribbed newt</name>
    <dbReference type="NCBI Taxonomy" id="8319"/>
    <lineage>
        <taxon>Eukaryota</taxon>
        <taxon>Metazoa</taxon>
        <taxon>Chordata</taxon>
        <taxon>Craniata</taxon>
        <taxon>Vertebrata</taxon>
        <taxon>Euteleostomi</taxon>
        <taxon>Amphibia</taxon>
        <taxon>Batrachia</taxon>
        <taxon>Caudata</taxon>
        <taxon>Salamandroidea</taxon>
        <taxon>Salamandridae</taxon>
        <taxon>Pleurodelinae</taxon>
        <taxon>Pleurodeles</taxon>
    </lineage>
</organism>
<gene>
    <name evidence="2" type="ORF">NDU88_001398</name>
</gene>
<evidence type="ECO:0000256" key="1">
    <source>
        <dbReference type="SAM" id="MobiDB-lite"/>
    </source>
</evidence>
<sequence>MASSVSRDRLISFEPLRGAPALRRPGWRQQLARPCLPNRRRQRVLGPPLTHSPPARGGPTPRLSAPPYLQLRKLRHLATLSERPGRRRGFSPPPAGRGARQGAAEARDSEDRSRPQRAEEARESAGGAGGARGACPRLPLEPGYGLSLLLAPARVRRAPGPTGRCTESVRTLQCRGLQNTYCPVFTLLFTTTKNAQATAGTQEDKGNMGGNRQMWSVRFTS</sequence>